<dbReference type="Gene3D" id="3.90.550.10">
    <property type="entry name" value="Spore Coat Polysaccharide Biosynthesis Protein SpsA, Chain A"/>
    <property type="match status" value="1"/>
</dbReference>
<accession>A0A2K2H9I8</accession>
<reference evidence="2 3" key="1">
    <citation type="journal article" date="2018" name="Genome Announc.">
        <title>Genome Sequence of Geothermobacter sp. HR-1 Iron Reducer from the Loihi Seamount.</title>
        <authorList>
            <person name="Smith H."/>
            <person name="Abuyen K."/>
            <person name="Tremblay J."/>
            <person name="Savalia P."/>
            <person name="Perez-Rodriguez I."/>
            <person name="Emerson D."/>
            <person name="Tully B."/>
            <person name="Amend J."/>
        </authorList>
    </citation>
    <scope>NUCLEOTIDE SEQUENCE [LARGE SCALE GENOMIC DNA]</scope>
    <source>
        <strain evidence="2 3">HR-1</strain>
    </source>
</reference>
<comment type="caution">
    <text evidence="2">The sequence shown here is derived from an EMBL/GenBank/DDBJ whole genome shotgun (WGS) entry which is preliminary data.</text>
</comment>
<evidence type="ECO:0000313" key="3">
    <source>
        <dbReference type="Proteomes" id="UP000236340"/>
    </source>
</evidence>
<feature type="domain" description="Glycosyltransferase 2-like" evidence="1">
    <location>
        <begin position="10"/>
        <end position="157"/>
    </location>
</feature>
<dbReference type="InterPro" id="IPR050834">
    <property type="entry name" value="Glycosyltransf_2"/>
</dbReference>
<dbReference type="OrthoDB" id="5394435at2"/>
<protein>
    <recommendedName>
        <fullName evidence="1">Glycosyltransferase 2-like domain-containing protein</fullName>
    </recommendedName>
</protein>
<dbReference type="Proteomes" id="UP000236340">
    <property type="component" value="Unassembled WGS sequence"/>
</dbReference>
<proteinExistence type="predicted"/>
<dbReference type="InterPro" id="IPR001173">
    <property type="entry name" value="Glyco_trans_2-like"/>
</dbReference>
<dbReference type="EMBL" id="PPFX01000020">
    <property type="protein sequence ID" value="PNU19972.1"/>
    <property type="molecule type" value="Genomic_DNA"/>
</dbReference>
<dbReference type="InterPro" id="IPR029044">
    <property type="entry name" value="Nucleotide-diphossugar_trans"/>
</dbReference>
<dbReference type="PANTHER" id="PTHR43685">
    <property type="entry name" value="GLYCOSYLTRANSFERASE"/>
    <property type="match status" value="1"/>
</dbReference>
<dbReference type="CDD" id="cd00761">
    <property type="entry name" value="Glyco_tranf_GTA_type"/>
    <property type="match status" value="1"/>
</dbReference>
<dbReference type="SUPFAM" id="SSF53448">
    <property type="entry name" value="Nucleotide-diphospho-sugar transferases"/>
    <property type="match status" value="1"/>
</dbReference>
<dbReference type="PANTHER" id="PTHR43685:SF2">
    <property type="entry name" value="GLYCOSYLTRANSFERASE 2-LIKE DOMAIN-CONTAINING PROTEIN"/>
    <property type="match status" value="1"/>
</dbReference>
<dbReference type="AlphaFoldDB" id="A0A2K2H9I8"/>
<dbReference type="Pfam" id="PF00535">
    <property type="entry name" value="Glycos_transf_2"/>
    <property type="match status" value="1"/>
</dbReference>
<dbReference type="RefSeq" id="WP_103115585.1">
    <property type="nucleotide sequence ID" value="NZ_PPFX01000020.1"/>
</dbReference>
<gene>
    <name evidence="2" type="ORF">C2E25_09885</name>
</gene>
<sequence>MRLRQSSIAVVIPACNAEQTIAAAIRSVLAQVAPPEEIIVVDDGSVDDTAGVVTGLFDSVRLIRQPNQGAAVARQTGTAAATTDYIAYLDADDWWPEGSFANCREAIEREKVDFLLADLQRARPGDGEDAYWPRNRTFFPWADKYFSGCRTDSGMDKLYKLPPELGLSLLLHGYPVFPSTMLVRREVLETVGGWDARFRRCQDFDLGLRIARYFPLHYLDEVQAILGLHEGNENARDYYLKQTRGDIRVLLAHLDESRDDATYRRQVAEALGRKYCGLGYSHRVSGEGRLARENYLKSFQWPGKRTHALIRWCLSFVG</sequence>
<evidence type="ECO:0000259" key="1">
    <source>
        <dbReference type="Pfam" id="PF00535"/>
    </source>
</evidence>
<organism evidence="2 3">
    <name type="scientific">Geothermobacter hydrogeniphilus</name>
    <dbReference type="NCBI Taxonomy" id="1969733"/>
    <lineage>
        <taxon>Bacteria</taxon>
        <taxon>Pseudomonadati</taxon>
        <taxon>Thermodesulfobacteriota</taxon>
        <taxon>Desulfuromonadia</taxon>
        <taxon>Desulfuromonadales</taxon>
        <taxon>Geothermobacteraceae</taxon>
        <taxon>Geothermobacter</taxon>
    </lineage>
</organism>
<name>A0A2K2H9I8_9BACT</name>
<evidence type="ECO:0000313" key="2">
    <source>
        <dbReference type="EMBL" id="PNU19972.1"/>
    </source>
</evidence>